<feature type="domain" description="Ferrous iron transporter FeoA-like" evidence="1">
    <location>
        <begin position="1"/>
        <end position="74"/>
    </location>
</feature>
<protein>
    <submittedName>
        <fullName evidence="2">Ferrous iron transport protein A</fullName>
    </submittedName>
</protein>
<dbReference type="SMART" id="SM00899">
    <property type="entry name" value="FeoA"/>
    <property type="match status" value="1"/>
</dbReference>
<dbReference type="RefSeq" id="WP_009606244.1">
    <property type="nucleotide sequence ID" value="NZ_CAJJOK010000017.1"/>
</dbReference>
<accession>A0A6I3NI88</accession>
<evidence type="ECO:0000313" key="2">
    <source>
        <dbReference type="EMBL" id="MTL95427.1"/>
    </source>
</evidence>
<gene>
    <name evidence="2" type="ORF">GMA64_12885</name>
</gene>
<reference evidence="2" key="1">
    <citation type="journal article" date="2019" name="Nat. Med.">
        <title>A library of human gut bacterial isolates paired with longitudinal multiomics data enables mechanistic microbiome research.</title>
        <authorList>
            <person name="Poyet M."/>
            <person name="Groussin M."/>
            <person name="Gibbons S.M."/>
            <person name="Avila-Pacheco J."/>
            <person name="Jiang X."/>
            <person name="Kearney S.M."/>
            <person name="Perrotta A.R."/>
            <person name="Berdy B."/>
            <person name="Zhao S."/>
            <person name="Lieberman T.D."/>
            <person name="Swanson P.K."/>
            <person name="Smith M."/>
            <person name="Roesemann S."/>
            <person name="Alexander J.E."/>
            <person name="Rich S.A."/>
            <person name="Livny J."/>
            <person name="Vlamakis H."/>
            <person name="Clish C."/>
            <person name="Bullock K."/>
            <person name="Deik A."/>
            <person name="Scott J."/>
            <person name="Pierce K.A."/>
            <person name="Xavier R.J."/>
            <person name="Alm E.J."/>
        </authorList>
    </citation>
    <scope>NUCLEOTIDE SEQUENCE</scope>
    <source>
        <strain evidence="2">BIOML-A179</strain>
    </source>
</reference>
<dbReference type="SUPFAM" id="SSF50037">
    <property type="entry name" value="C-terminal domain of transcriptional repressors"/>
    <property type="match status" value="1"/>
</dbReference>
<dbReference type="Pfam" id="PF04023">
    <property type="entry name" value="FeoA"/>
    <property type="match status" value="1"/>
</dbReference>
<sequence length="81" mass="9221">MDLSTLKIGETAVILEFNGISDSFSRRLYDVGISIGSEVTMLNVLNFGQLFYISIEDVDFCIRVEDAKKIKIEKMRVEVKK</sequence>
<evidence type="ECO:0000259" key="1">
    <source>
        <dbReference type="SMART" id="SM00899"/>
    </source>
</evidence>
<comment type="caution">
    <text evidence="2">The sequence shown here is derived from an EMBL/GenBank/DDBJ whole genome shotgun (WGS) entry which is preliminary data.</text>
</comment>
<dbReference type="InterPro" id="IPR008988">
    <property type="entry name" value="Transcriptional_repressor_C"/>
</dbReference>
<dbReference type="InterPro" id="IPR038157">
    <property type="entry name" value="FeoA_core_dom"/>
</dbReference>
<dbReference type="EMBL" id="WMQV01000045">
    <property type="protein sequence ID" value="MTL95427.1"/>
    <property type="molecule type" value="Genomic_DNA"/>
</dbReference>
<proteinExistence type="predicted"/>
<dbReference type="AlphaFoldDB" id="A0A6I3NI88"/>
<dbReference type="Gene3D" id="2.30.30.90">
    <property type="match status" value="1"/>
</dbReference>
<dbReference type="GO" id="GO:0046914">
    <property type="term" value="F:transition metal ion binding"/>
    <property type="evidence" value="ECO:0007669"/>
    <property type="project" value="InterPro"/>
</dbReference>
<name>A0A6I3NI88_9FIRM</name>
<dbReference type="InterPro" id="IPR007167">
    <property type="entry name" value="Fe-transptr_FeoA-like"/>
</dbReference>
<organism evidence="2">
    <name type="scientific">Turicibacter sanguinis</name>
    <dbReference type="NCBI Taxonomy" id="154288"/>
    <lineage>
        <taxon>Bacteria</taxon>
        <taxon>Bacillati</taxon>
        <taxon>Bacillota</taxon>
        <taxon>Erysipelotrichia</taxon>
        <taxon>Erysipelotrichales</taxon>
        <taxon>Turicibacteraceae</taxon>
        <taxon>Turicibacter</taxon>
    </lineage>
</organism>